<keyword evidence="2" id="KW-1185">Reference proteome</keyword>
<reference evidence="1 2" key="1">
    <citation type="submission" date="2015-08" db="EMBL/GenBank/DDBJ databases">
        <title>Complete genome sequence of Sulfurifustis variabilis.</title>
        <authorList>
            <person name="Miura A."/>
            <person name="Kojima H."/>
            <person name="Fukui M."/>
        </authorList>
    </citation>
    <scope>NUCLEOTIDE SEQUENCE [LARGE SCALE GENOMIC DNA]</scope>
    <source>
        <strain evidence="2">skN76</strain>
    </source>
</reference>
<evidence type="ECO:0000313" key="2">
    <source>
        <dbReference type="Proteomes" id="UP000218899"/>
    </source>
</evidence>
<dbReference type="RefSeq" id="WP_169924121.1">
    <property type="nucleotide sequence ID" value="NZ_AP014936.1"/>
</dbReference>
<name>A0A1B4VA48_9GAMM</name>
<dbReference type="Pfam" id="PF09952">
    <property type="entry name" value="AbiEi_2"/>
    <property type="match status" value="1"/>
</dbReference>
<accession>A0A1B4VA48</accession>
<proteinExistence type="predicted"/>
<organism evidence="1 2">
    <name type="scientific">Sulfurifustis variabilis</name>
    <dbReference type="NCBI Taxonomy" id="1675686"/>
    <lineage>
        <taxon>Bacteria</taxon>
        <taxon>Pseudomonadati</taxon>
        <taxon>Pseudomonadota</taxon>
        <taxon>Gammaproteobacteria</taxon>
        <taxon>Acidiferrobacterales</taxon>
        <taxon>Acidiferrobacteraceae</taxon>
        <taxon>Sulfurifustis</taxon>
    </lineage>
</organism>
<dbReference type="EMBL" id="AP014936">
    <property type="protein sequence ID" value="BAU49562.1"/>
    <property type="molecule type" value="Genomic_DNA"/>
</dbReference>
<gene>
    <name evidence="1" type="ORF">SVA_3014</name>
</gene>
<sequence>MNERAQTPPLKGAAAAILRDALKAFEAVTAMPAAAVKVHVRLPEGVADAVLKLPDGKTLIVEVKRTLTPATLGQAAAQLARFKKPGVLVAPYVTPPMAERLKALDVPFMDTAGNAYIRLPNLLIFVTGRKLQALTPREKRLRALRPTGLKVLFALLCRPDLIDAPYRDIARAAGVALGTVGWVFDDLRRLGHIRETKAHGRVLEDREGLIDKWVEAYARELRPKLKPRRFRVANADWWKTEDLAELDMWLGGEPAAGILTKHLRPEVITIYGDTHFATLARRTQPAKDEHGNLELLQKFWHFDLPRTDKRYPLAPPLLIYADLVATADARNIETAQIIRERFLAKA</sequence>
<dbReference type="AlphaFoldDB" id="A0A1B4VA48"/>
<dbReference type="InterPro" id="IPR019238">
    <property type="entry name" value="AbiEi_2"/>
</dbReference>
<dbReference type="KEGG" id="sva:SVA_3014"/>
<evidence type="ECO:0000313" key="1">
    <source>
        <dbReference type="EMBL" id="BAU49562.1"/>
    </source>
</evidence>
<protein>
    <submittedName>
        <fullName evidence="1">Uncharacterized protein</fullName>
    </submittedName>
</protein>
<dbReference type="Proteomes" id="UP000218899">
    <property type="component" value="Chromosome"/>
</dbReference>